<keyword evidence="2" id="KW-0645">Protease</keyword>
<feature type="region of interest" description="Disordered" evidence="1">
    <location>
        <begin position="218"/>
        <end position="242"/>
    </location>
</feature>
<dbReference type="GO" id="GO:0008237">
    <property type="term" value="F:metallopeptidase activity"/>
    <property type="evidence" value="ECO:0007669"/>
    <property type="project" value="UniProtKB-KW"/>
</dbReference>
<gene>
    <name evidence="2" type="ORF">FBUS_01950</name>
</gene>
<evidence type="ECO:0000313" key="2">
    <source>
        <dbReference type="EMBL" id="KAA0196393.1"/>
    </source>
</evidence>
<feature type="region of interest" description="Disordered" evidence="1">
    <location>
        <begin position="1"/>
        <end position="76"/>
    </location>
</feature>
<feature type="compositionally biased region" description="Polar residues" evidence="1">
    <location>
        <begin position="113"/>
        <end position="126"/>
    </location>
</feature>
<accession>A0A8E0S0S8</accession>
<dbReference type="Proteomes" id="UP000728185">
    <property type="component" value="Unassembled WGS sequence"/>
</dbReference>
<keyword evidence="3" id="KW-1185">Reference proteome</keyword>
<protein>
    <submittedName>
        <fullName evidence="2">Putative adam (A disintegrin and metalloprotease)</fullName>
    </submittedName>
</protein>
<dbReference type="OrthoDB" id="5951731at2759"/>
<organism evidence="2 3">
    <name type="scientific">Fasciolopsis buskii</name>
    <dbReference type="NCBI Taxonomy" id="27845"/>
    <lineage>
        <taxon>Eukaryota</taxon>
        <taxon>Metazoa</taxon>
        <taxon>Spiralia</taxon>
        <taxon>Lophotrochozoa</taxon>
        <taxon>Platyhelminthes</taxon>
        <taxon>Trematoda</taxon>
        <taxon>Digenea</taxon>
        <taxon>Plagiorchiida</taxon>
        <taxon>Echinostomata</taxon>
        <taxon>Echinostomatoidea</taxon>
        <taxon>Fasciolidae</taxon>
        <taxon>Fasciolopsis</taxon>
    </lineage>
</organism>
<keyword evidence="2" id="KW-0378">Hydrolase</keyword>
<keyword evidence="2" id="KW-0482">Metalloprotease</keyword>
<evidence type="ECO:0000313" key="3">
    <source>
        <dbReference type="Proteomes" id="UP000728185"/>
    </source>
</evidence>
<sequence length="242" mass="25603">MLNNGTGDSLVNGCIYEKGEGDEEERLSLDEGHVGSLGPSPLVTRYDSSSDPTNRPDSKSTSGMTDAEDAESEFSLSAFRRDDIRLPLYALGSITGPTNGSRGALKSGHLRQQDNTRASIRGSSELGTEIRSNDGTCDESDASSLPEAGCDLVQLAQLDVSGRPNPLLNDLARQQAHSRRWGQCCPSGSNGSSQPVPQNYAVTEVGRLVSPSFTCSESVSTSPIGSHRTTGTEAHTSVVRNT</sequence>
<name>A0A8E0S0S8_9TREM</name>
<dbReference type="AlphaFoldDB" id="A0A8E0S0S8"/>
<proteinExistence type="predicted"/>
<feature type="compositionally biased region" description="Polar residues" evidence="1">
    <location>
        <begin position="46"/>
        <end position="64"/>
    </location>
</feature>
<comment type="caution">
    <text evidence="2">The sequence shown here is derived from an EMBL/GenBank/DDBJ whole genome shotgun (WGS) entry which is preliminary data.</text>
</comment>
<dbReference type="EMBL" id="LUCM01003052">
    <property type="protein sequence ID" value="KAA0196393.1"/>
    <property type="molecule type" value="Genomic_DNA"/>
</dbReference>
<reference evidence="2" key="1">
    <citation type="submission" date="2019-05" db="EMBL/GenBank/DDBJ databases">
        <title>Annotation for the trematode Fasciolopsis buski.</title>
        <authorList>
            <person name="Choi Y.-J."/>
        </authorList>
    </citation>
    <scope>NUCLEOTIDE SEQUENCE</scope>
    <source>
        <strain evidence="2">HT</strain>
        <tissue evidence="2">Whole worm</tissue>
    </source>
</reference>
<evidence type="ECO:0000256" key="1">
    <source>
        <dbReference type="SAM" id="MobiDB-lite"/>
    </source>
</evidence>
<feature type="region of interest" description="Disordered" evidence="1">
    <location>
        <begin position="92"/>
        <end position="144"/>
    </location>
</feature>